<keyword evidence="2" id="KW-0238">DNA-binding</keyword>
<dbReference type="InterPro" id="IPR016032">
    <property type="entry name" value="Sig_transdc_resp-reg_C-effctor"/>
</dbReference>
<dbReference type="PANTHER" id="PTHR44688">
    <property type="entry name" value="DNA-BINDING TRANSCRIPTIONAL ACTIVATOR DEVR_DOSR"/>
    <property type="match status" value="1"/>
</dbReference>
<dbReference type="Gene3D" id="1.10.10.10">
    <property type="entry name" value="Winged helix-like DNA-binding domain superfamily/Winged helix DNA-binding domain"/>
    <property type="match status" value="1"/>
</dbReference>
<dbReference type="CDD" id="cd06170">
    <property type="entry name" value="LuxR_C_like"/>
    <property type="match status" value="1"/>
</dbReference>
<dbReference type="NCBIfam" id="NF041232">
    <property type="entry name" value="BagY_FevT"/>
    <property type="match status" value="1"/>
</dbReference>
<dbReference type="GO" id="GO:0003677">
    <property type="term" value="F:DNA binding"/>
    <property type="evidence" value="ECO:0007669"/>
    <property type="project" value="UniProtKB-KW"/>
</dbReference>
<dbReference type="PROSITE" id="PS50043">
    <property type="entry name" value="HTH_LUXR_2"/>
    <property type="match status" value="1"/>
</dbReference>
<dbReference type="Pfam" id="PF00196">
    <property type="entry name" value="GerE"/>
    <property type="match status" value="1"/>
</dbReference>
<name>A0A7K0C9D6_9ACTN</name>
<proteinExistence type="predicted"/>
<dbReference type="InterPro" id="IPR000792">
    <property type="entry name" value="Tscrpt_reg_LuxR_C"/>
</dbReference>
<keyword evidence="6" id="KW-1185">Reference proteome</keyword>
<protein>
    <recommendedName>
        <fullName evidence="4">HTH luxR-type domain-containing protein</fullName>
    </recommendedName>
</protein>
<dbReference type="SUPFAM" id="SSF55781">
    <property type="entry name" value="GAF domain-like"/>
    <property type="match status" value="1"/>
</dbReference>
<sequence>MTYGGTCATYVSELPYHRAELEHRRMPPVIGRDELIRRVGRAGTPDAMFSTLAAQLRRVVPYDAAVWRATDPETGMMTSPILAENIEERSCAVYWRYELFAERINLFRDLVQAPDPVAGLWESTDGHPDRSPLYTGFLAPRGVHDELRAVLRVDGRPHGYVSLFRLNGRNAFGTGERRFVQDLATPVARTLRSYAKQGPEPTTGGGPLGTGLLLFDADGSLISVNDDARHYLDEMPDGPTIPTALGIPVPLWVHGTAMRARAIAEERESGTARIRLRSRTGRWLVCHATCLRGADGSLGPAAVVVERAPVSEVTPLIVQAYELSRRELEVTRCVARGLSTGRIAEELHLSPHTVRDHIKAVFEKLGVSSRGELVGKLFTEYHDSLGAAG</sequence>
<dbReference type="SUPFAM" id="SSF46894">
    <property type="entry name" value="C-terminal effector domain of the bipartite response regulators"/>
    <property type="match status" value="1"/>
</dbReference>
<evidence type="ECO:0000256" key="1">
    <source>
        <dbReference type="ARBA" id="ARBA00023015"/>
    </source>
</evidence>
<gene>
    <name evidence="5" type="ORF">SRB5_01710</name>
</gene>
<dbReference type="GO" id="GO:0006355">
    <property type="term" value="P:regulation of DNA-templated transcription"/>
    <property type="evidence" value="ECO:0007669"/>
    <property type="project" value="InterPro"/>
</dbReference>
<comment type="caution">
    <text evidence="5">The sequence shown here is derived from an EMBL/GenBank/DDBJ whole genome shotgun (WGS) entry which is preliminary data.</text>
</comment>
<dbReference type="Proteomes" id="UP000466345">
    <property type="component" value="Unassembled WGS sequence"/>
</dbReference>
<dbReference type="AlphaFoldDB" id="A0A7K0C9D6"/>
<dbReference type="PANTHER" id="PTHR44688:SF16">
    <property type="entry name" value="DNA-BINDING TRANSCRIPTIONAL ACTIVATOR DEVR_DOSR"/>
    <property type="match status" value="1"/>
</dbReference>
<evidence type="ECO:0000256" key="3">
    <source>
        <dbReference type="ARBA" id="ARBA00023163"/>
    </source>
</evidence>
<dbReference type="EMBL" id="WEGJ01000001">
    <property type="protein sequence ID" value="MQY10067.1"/>
    <property type="molecule type" value="Genomic_DNA"/>
</dbReference>
<organism evidence="5 6">
    <name type="scientific">Streptomyces smaragdinus</name>
    <dbReference type="NCBI Taxonomy" id="2585196"/>
    <lineage>
        <taxon>Bacteria</taxon>
        <taxon>Bacillati</taxon>
        <taxon>Actinomycetota</taxon>
        <taxon>Actinomycetes</taxon>
        <taxon>Kitasatosporales</taxon>
        <taxon>Streptomycetaceae</taxon>
        <taxon>Streptomyces</taxon>
    </lineage>
</organism>
<keyword evidence="3" id="KW-0804">Transcription</keyword>
<dbReference type="PROSITE" id="PS00622">
    <property type="entry name" value="HTH_LUXR_1"/>
    <property type="match status" value="1"/>
</dbReference>
<dbReference type="PRINTS" id="PR00038">
    <property type="entry name" value="HTHLUXR"/>
</dbReference>
<dbReference type="InterPro" id="IPR036388">
    <property type="entry name" value="WH-like_DNA-bd_sf"/>
</dbReference>
<dbReference type="SMART" id="SM00421">
    <property type="entry name" value="HTH_LUXR"/>
    <property type="match status" value="1"/>
</dbReference>
<evidence type="ECO:0000313" key="5">
    <source>
        <dbReference type="EMBL" id="MQY10067.1"/>
    </source>
</evidence>
<evidence type="ECO:0000313" key="6">
    <source>
        <dbReference type="Proteomes" id="UP000466345"/>
    </source>
</evidence>
<reference evidence="5 6" key="1">
    <citation type="submission" date="2019-10" db="EMBL/GenBank/DDBJ databases">
        <title>Streptomyces smaragdinus sp. nov. and Streptomyces fabii sp. nov., isolated from the gut of fungus growing-termite Macrotermes natalensis.</title>
        <authorList>
            <person name="Schwitalla J."/>
            <person name="Benndorf R."/>
            <person name="Martin K."/>
            <person name="De Beer W."/>
            <person name="Kaster A.-K."/>
            <person name="Vollmers J."/>
            <person name="Poulsen M."/>
            <person name="Beemelmanns C."/>
        </authorList>
    </citation>
    <scope>NUCLEOTIDE SEQUENCE [LARGE SCALE GENOMIC DNA]</scope>
    <source>
        <strain evidence="5 6">RB5</strain>
    </source>
</reference>
<evidence type="ECO:0000256" key="2">
    <source>
        <dbReference type="ARBA" id="ARBA00023125"/>
    </source>
</evidence>
<accession>A0A7K0C9D6</accession>
<keyword evidence="1" id="KW-0805">Transcription regulation</keyword>
<feature type="domain" description="HTH luxR-type" evidence="4">
    <location>
        <begin position="316"/>
        <end position="381"/>
    </location>
</feature>
<evidence type="ECO:0000259" key="4">
    <source>
        <dbReference type="PROSITE" id="PS50043"/>
    </source>
</evidence>